<proteinExistence type="predicted"/>
<protein>
    <submittedName>
        <fullName evidence="1">Uncharacterized protein</fullName>
    </submittedName>
</protein>
<organism evidence="1 2">
    <name type="scientific">Apis cerana cerana</name>
    <name type="common">Oriental honeybee</name>
    <dbReference type="NCBI Taxonomy" id="94128"/>
    <lineage>
        <taxon>Eukaryota</taxon>
        <taxon>Metazoa</taxon>
        <taxon>Ecdysozoa</taxon>
        <taxon>Arthropoda</taxon>
        <taxon>Hexapoda</taxon>
        <taxon>Insecta</taxon>
        <taxon>Pterygota</taxon>
        <taxon>Neoptera</taxon>
        <taxon>Endopterygota</taxon>
        <taxon>Hymenoptera</taxon>
        <taxon>Apocrita</taxon>
        <taxon>Aculeata</taxon>
        <taxon>Apoidea</taxon>
        <taxon>Anthophila</taxon>
        <taxon>Apidae</taxon>
        <taxon>Apis</taxon>
    </lineage>
</organism>
<evidence type="ECO:0000313" key="2">
    <source>
        <dbReference type="Proteomes" id="UP000242457"/>
    </source>
</evidence>
<dbReference type="AlphaFoldDB" id="A0A2A3E9E9"/>
<accession>A0A2A3E9E9</accession>
<evidence type="ECO:0000313" key="1">
    <source>
        <dbReference type="EMBL" id="PBC27902.1"/>
    </source>
</evidence>
<gene>
    <name evidence="1" type="ORF">APICC_06832</name>
</gene>
<sequence>MDEDNSQDKRARRGTYKFVKLSELGSRTKINRIKDLTKVGKEDGCRALAMIGQKLDCAKRAIHLAHIHGTFLRWAPLSIHLFNHDGSLRNDGHWKLNVASEQEQIFSLLARGIRREIRNKIGLKKFKNTFKIQDLQLSKIILLIPIGGPRSRSKFSNMLSQRRITICAVIFGLFSGELVSCDKEQSRNAALNEPDFEIHLVCYDNDSRVLMVYIIICFCKGYLKVT</sequence>
<dbReference type="EMBL" id="KZ288331">
    <property type="protein sequence ID" value="PBC27902.1"/>
    <property type="molecule type" value="Genomic_DNA"/>
</dbReference>
<reference evidence="1 2" key="1">
    <citation type="submission" date="2014-07" db="EMBL/GenBank/DDBJ databases">
        <title>Genomic and transcriptomic analysis on Apis cerana provide comprehensive insights into honey bee biology.</title>
        <authorList>
            <person name="Diao Q."/>
            <person name="Sun L."/>
            <person name="Zheng H."/>
            <person name="Zheng H."/>
            <person name="Xu S."/>
            <person name="Wang S."/>
            <person name="Zeng Z."/>
            <person name="Hu F."/>
            <person name="Su S."/>
            <person name="Wu J."/>
        </authorList>
    </citation>
    <scope>NUCLEOTIDE SEQUENCE [LARGE SCALE GENOMIC DNA]</scope>
    <source>
        <tissue evidence="1">Pupae without intestine</tissue>
    </source>
</reference>
<dbReference type="Proteomes" id="UP000242457">
    <property type="component" value="Unassembled WGS sequence"/>
</dbReference>
<keyword evidence="2" id="KW-1185">Reference proteome</keyword>
<name>A0A2A3E9E9_APICC</name>